<keyword evidence="2" id="KW-1185">Reference proteome</keyword>
<reference evidence="1 2" key="1">
    <citation type="journal article" date="2019" name="Commun. Biol.">
        <title>The bagworm genome reveals a unique fibroin gene that provides high tensile strength.</title>
        <authorList>
            <person name="Kono N."/>
            <person name="Nakamura H."/>
            <person name="Ohtoshi R."/>
            <person name="Tomita M."/>
            <person name="Numata K."/>
            <person name="Arakawa K."/>
        </authorList>
    </citation>
    <scope>NUCLEOTIDE SEQUENCE [LARGE SCALE GENOMIC DNA]</scope>
</reference>
<gene>
    <name evidence="1" type="ORF">EVAR_103840_1</name>
</gene>
<protein>
    <submittedName>
        <fullName evidence="1">Uncharacterized protein</fullName>
    </submittedName>
</protein>
<organism evidence="1 2">
    <name type="scientific">Eumeta variegata</name>
    <name type="common">Bagworm moth</name>
    <name type="synonym">Eumeta japonica</name>
    <dbReference type="NCBI Taxonomy" id="151549"/>
    <lineage>
        <taxon>Eukaryota</taxon>
        <taxon>Metazoa</taxon>
        <taxon>Ecdysozoa</taxon>
        <taxon>Arthropoda</taxon>
        <taxon>Hexapoda</taxon>
        <taxon>Insecta</taxon>
        <taxon>Pterygota</taxon>
        <taxon>Neoptera</taxon>
        <taxon>Endopterygota</taxon>
        <taxon>Lepidoptera</taxon>
        <taxon>Glossata</taxon>
        <taxon>Ditrysia</taxon>
        <taxon>Tineoidea</taxon>
        <taxon>Psychidae</taxon>
        <taxon>Oiketicinae</taxon>
        <taxon>Eumeta</taxon>
    </lineage>
</organism>
<evidence type="ECO:0000313" key="2">
    <source>
        <dbReference type="Proteomes" id="UP000299102"/>
    </source>
</evidence>
<dbReference type="Proteomes" id="UP000299102">
    <property type="component" value="Unassembled WGS sequence"/>
</dbReference>
<dbReference type="EMBL" id="BGZK01002917">
    <property type="protein sequence ID" value="GBP97327.1"/>
    <property type="molecule type" value="Genomic_DNA"/>
</dbReference>
<comment type="caution">
    <text evidence="1">The sequence shown here is derived from an EMBL/GenBank/DDBJ whole genome shotgun (WGS) entry which is preliminary data.</text>
</comment>
<evidence type="ECO:0000313" key="1">
    <source>
        <dbReference type="EMBL" id="GBP97327.1"/>
    </source>
</evidence>
<accession>A0A4C2AET0</accession>
<sequence length="113" mass="12211">MGVGGVERDSCAGRIVSADWRNRSRPILASARGIQVCGLRPQCSVREKHIVQCCVVHAHFRVIASVGLVNSGLQCCCVRCVIGCECGLRGSAVTSPRRGDPCRRLLQSTNDKF</sequence>
<dbReference type="AlphaFoldDB" id="A0A4C2AET0"/>
<name>A0A4C2AET0_EUMVA</name>
<proteinExistence type="predicted"/>